<proteinExistence type="predicted"/>
<evidence type="ECO:0000313" key="1">
    <source>
        <dbReference type="EMBL" id="CAG8572173.1"/>
    </source>
</evidence>
<keyword evidence="2" id="KW-1185">Reference proteome</keyword>
<name>A0A9N9BQ14_9GLOM</name>
<comment type="caution">
    <text evidence="1">The sequence shown here is derived from an EMBL/GenBank/DDBJ whole genome shotgun (WGS) entry which is preliminary data.</text>
</comment>
<evidence type="ECO:0000313" key="2">
    <source>
        <dbReference type="Proteomes" id="UP000789759"/>
    </source>
</evidence>
<reference evidence="1" key="1">
    <citation type="submission" date="2021-06" db="EMBL/GenBank/DDBJ databases">
        <authorList>
            <person name="Kallberg Y."/>
            <person name="Tangrot J."/>
            <person name="Rosling A."/>
        </authorList>
    </citation>
    <scope>NUCLEOTIDE SEQUENCE</scope>
    <source>
        <strain evidence="1">FL966</strain>
    </source>
</reference>
<accession>A0A9N9BQ14</accession>
<dbReference type="Proteomes" id="UP000789759">
    <property type="component" value="Unassembled WGS sequence"/>
</dbReference>
<dbReference type="AlphaFoldDB" id="A0A9N9BQ14"/>
<dbReference type="EMBL" id="CAJVQA010003335">
    <property type="protein sequence ID" value="CAG8572173.1"/>
    <property type="molecule type" value="Genomic_DNA"/>
</dbReference>
<protein>
    <submittedName>
        <fullName evidence="1">6985_t:CDS:1</fullName>
    </submittedName>
</protein>
<sequence>MPQTETTVADIKYTVERIKYDDLPKQVYIHQLVPISTNTKATSADSIETSDVNADSTNEVDSSLVFRRIRFGGRLYGLRAGFFNFRYRV</sequence>
<gene>
    <name evidence="1" type="ORF">CPELLU_LOCUS5703</name>
</gene>
<organism evidence="1 2">
    <name type="scientific">Cetraspora pellucida</name>
    <dbReference type="NCBI Taxonomy" id="1433469"/>
    <lineage>
        <taxon>Eukaryota</taxon>
        <taxon>Fungi</taxon>
        <taxon>Fungi incertae sedis</taxon>
        <taxon>Mucoromycota</taxon>
        <taxon>Glomeromycotina</taxon>
        <taxon>Glomeromycetes</taxon>
        <taxon>Diversisporales</taxon>
        <taxon>Gigasporaceae</taxon>
        <taxon>Cetraspora</taxon>
    </lineage>
</organism>
<dbReference type="OrthoDB" id="2442360at2759"/>